<dbReference type="EMBL" id="CAJNYD010003887">
    <property type="protein sequence ID" value="CAF3548515.1"/>
    <property type="molecule type" value="Genomic_DNA"/>
</dbReference>
<dbReference type="InterPro" id="IPR015943">
    <property type="entry name" value="WD40/YVTN_repeat-like_dom_sf"/>
</dbReference>
<evidence type="ECO:0000256" key="2">
    <source>
        <dbReference type="ARBA" id="ARBA00022737"/>
    </source>
</evidence>
<dbReference type="PROSITE" id="PS00678">
    <property type="entry name" value="WD_REPEATS_1"/>
    <property type="match status" value="2"/>
</dbReference>
<dbReference type="Proteomes" id="UP000663869">
    <property type="component" value="Unassembled WGS sequence"/>
</dbReference>
<dbReference type="Gene3D" id="2.130.10.10">
    <property type="entry name" value="YVTN repeat-like/Quinoprotein amine dehydrogenase"/>
    <property type="match status" value="3"/>
</dbReference>
<dbReference type="PROSITE" id="PS50294">
    <property type="entry name" value="WD_REPEATS_REGION"/>
    <property type="match status" value="3"/>
</dbReference>
<feature type="repeat" description="WD" evidence="3">
    <location>
        <begin position="33"/>
        <end position="74"/>
    </location>
</feature>
<keyword evidence="2" id="KW-0677">Repeat</keyword>
<evidence type="ECO:0000313" key="9">
    <source>
        <dbReference type="EMBL" id="CAF4366373.1"/>
    </source>
</evidence>
<dbReference type="Proteomes" id="UP000663851">
    <property type="component" value="Unassembled WGS sequence"/>
</dbReference>
<keyword evidence="1 3" id="KW-0853">WD repeat</keyword>
<dbReference type="EMBL" id="CAJOBP010002644">
    <property type="protein sequence ID" value="CAF4366373.1"/>
    <property type="molecule type" value="Genomic_DNA"/>
</dbReference>
<dbReference type="Proteomes" id="UP000663873">
    <property type="component" value="Unassembled WGS sequence"/>
</dbReference>
<protein>
    <submittedName>
        <fullName evidence="5">Uncharacterized protein</fullName>
    </submittedName>
</protein>
<organism evidence="5 10">
    <name type="scientific">Rotaria socialis</name>
    <dbReference type="NCBI Taxonomy" id="392032"/>
    <lineage>
        <taxon>Eukaryota</taxon>
        <taxon>Metazoa</taxon>
        <taxon>Spiralia</taxon>
        <taxon>Gnathifera</taxon>
        <taxon>Rotifera</taxon>
        <taxon>Eurotatoria</taxon>
        <taxon>Bdelloidea</taxon>
        <taxon>Philodinida</taxon>
        <taxon>Philodinidae</taxon>
        <taxon>Rotaria</taxon>
    </lineage>
</organism>
<reference evidence="5" key="1">
    <citation type="submission" date="2021-02" db="EMBL/GenBank/DDBJ databases">
        <authorList>
            <person name="Nowell W R."/>
        </authorList>
    </citation>
    <scope>NUCLEOTIDE SEQUENCE</scope>
</reference>
<sequence>MALQSHSMNLTEPLAPNAEWVHESSAQVEIKLYHGHTGPVKSCQLIENKNWLITGSNDNTARIWDFQSGKEIHQYKLNHDMAAIPAVRINQEATRLYSCGWDKTVRCFDVETGKEIWKGVHEHIVTNCHISHDGKSLCSGTDLDSVLSIWDTATGVMSTRIPNVHESTITSCQFNIPDDRIITTSTDKTTKFFDLVTHRSTMTLRGHEGVVSNCTFNKFERLYATCSWDKTVLLYDATVGSFRREGPLMLPKLHEGSIAACHMSEDGKLLVTGGYDLRIVLWDLDNMTHKLGLRGHRDWINDVCLTSDNTWIISVSNDCDIRLWHVANCDNIKQVIEQNKTLKNAKIISCSKCRKNFSSNKLQRENGDSAILCVFCRLEQKQKNSHYTQILHDYDRPGVLNDQVSLKSNFTEPSVPSFQHY</sequence>
<gene>
    <name evidence="7" type="ORF">FME351_LOCUS31977</name>
    <name evidence="5" type="ORF">GRG538_LOCUS6068</name>
    <name evidence="8" type="ORF">HFQ381_LOCUS14595</name>
    <name evidence="6" type="ORF">LUA448_LOCUS27835</name>
    <name evidence="4" type="ORF">TIS948_LOCUS17726</name>
    <name evidence="9" type="ORF">UJA718_LOCUS16794</name>
</gene>
<dbReference type="CDD" id="cd00200">
    <property type="entry name" value="WD40"/>
    <property type="match status" value="1"/>
</dbReference>
<dbReference type="Proteomes" id="UP000663872">
    <property type="component" value="Unassembled WGS sequence"/>
</dbReference>
<dbReference type="EMBL" id="CAJNXB010003059">
    <property type="protein sequence ID" value="CAF3293534.1"/>
    <property type="molecule type" value="Genomic_DNA"/>
</dbReference>
<dbReference type="EMBL" id="CAJNYU010004572">
    <property type="protein sequence ID" value="CAF3771451.1"/>
    <property type="molecule type" value="Genomic_DNA"/>
</dbReference>
<feature type="repeat" description="WD" evidence="3">
    <location>
        <begin position="251"/>
        <end position="286"/>
    </location>
</feature>
<dbReference type="InterPro" id="IPR001680">
    <property type="entry name" value="WD40_rpt"/>
</dbReference>
<evidence type="ECO:0000256" key="3">
    <source>
        <dbReference type="PROSITE-ProRule" id="PRU00221"/>
    </source>
</evidence>
<dbReference type="PRINTS" id="PR00320">
    <property type="entry name" value="GPROTEINBRPT"/>
</dbReference>
<evidence type="ECO:0000313" key="6">
    <source>
        <dbReference type="EMBL" id="CAF3548515.1"/>
    </source>
</evidence>
<keyword evidence="11" id="KW-1185">Reference proteome</keyword>
<dbReference type="OrthoDB" id="538223at2759"/>
<dbReference type="PROSITE" id="PS50082">
    <property type="entry name" value="WD_REPEATS_2"/>
    <property type="match status" value="4"/>
</dbReference>
<evidence type="ECO:0000313" key="5">
    <source>
        <dbReference type="EMBL" id="CAF3357000.1"/>
    </source>
</evidence>
<dbReference type="Proteomes" id="UP000663833">
    <property type="component" value="Unassembled WGS sequence"/>
</dbReference>
<comment type="caution">
    <text evidence="5">The sequence shown here is derived from an EMBL/GenBank/DDBJ whole genome shotgun (WGS) entry which is preliminary data.</text>
</comment>
<evidence type="ECO:0000313" key="11">
    <source>
        <dbReference type="Proteomes" id="UP000663873"/>
    </source>
</evidence>
<evidence type="ECO:0000313" key="8">
    <source>
        <dbReference type="EMBL" id="CAF4317432.1"/>
    </source>
</evidence>
<dbReference type="InterPro" id="IPR019775">
    <property type="entry name" value="WD40_repeat_CS"/>
</dbReference>
<dbReference type="PANTHER" id="PTHR45048:SF1">
    <property type="entry name" value="WD REPEAT-CONTAINING PROTEIN 88"/>
    <property type="match status" value="1"/>
</dbReference>
<evidence type="ECO:0000313" key="10">
    <source>
        <dbReference type="Proteomes" id="UP000663872"/>
    </source>
</evidence>
<evidence type="ECO:0000313" key="7">
    <source>
        <dbReference type="EMBL" id="CAF3771451.1"/>
    </source>
</evidence>
<dbReference type="AlphaFoldDB" id="A0A817WL43"/>
<evidence type="ECO:0000256" key="1">
    <source>
        <dbReference type="ARBA" id="ARBA00022574"/>
    </source>
</evidence>
<dbReference type="EMBL" id="CAJOBO010000959">
    <property type="protein sequence ID" value="CAF4317432.1"/>
    <property type="molecule type" value="Genomic_DNA"/>
</dbReference>
<feature type="repeat" description="WD" evidence="3">
    <location>
        <begin position="204"/>
        <end position="245"/>
    </location>
</feature>
<dbReference type="PANTHER" id="PTHR45048">
    <property type="match status" value="1"/>
</dbReference>
<dbReference type="EMBL" id="CAJNYT010000565">
    <property type="protein sequence ID" value="CAF3357000.1"/>
    <property type="molecule type" value="Genomic_DNA"/>
</dbReference>
<feature type="repeat" description="WD" evidence="3">
    <location>
        <begin position="293"/>
        <end position="334"/>
    </location>
</feature>
<dbReference type="Proteomes" id="UP000663825">
    <property type="component" value="Unassembled WGS sequence"/>
</dbReference>
<dbReference type="InterPro" id="IPR020472">
    <property type="entry name" value="WD40_PAC1"/>
</dbReference>
<evidence type="ECO:0000313" key="4">
    <source>
        <dbReference type="EMBL" id="CAF3293534.1"/>
    </source>
</evidence>
<proteinExistence type="predicted"/>
<dbReference type="InterPro" id="IPR036322">
    <property type="entry name" value="WD40_repeat_dom_sf"/>
</dbReference>
<name>A0A817WL43_9BILA</name>
<accession>A0A817WL43</accession>
<dbReference type="SUPFAM" id="SSF50978">
    <property type="entry name" value="WD40 repeat-like"/>
    <property type="match status" value="1"/>
</dbReference>
<dbReference type="Pfam" id="PF00400">
    <property type="entry name" value="WD40"/>
    <property type="match status" value="7"/>
</dbReference>
<dbReference type="SMART" id="SM00320">
    <property type="entry name" value="WD40"/>
    <property type="match status" value="7"/>
</dbReference>